<comment type="similarity">
    <text evidence="3 13">Belongs to the peptidase M14 family.</text>
</comment>
<dbReference type="SUPFAM" id="SSF53187">
    <property type="entry name" value="Zn-dependent exopeptidases"/>
    <property type="match status" value="1"/>
</dbReference>
<dbReference type="PROSITE" id="PS00133">
    <property type="entry name" value="CARBOXYPEPT_ZN_2"/>
    <property type="match status" value="1"/>
</dbReference>
<dbReference type="PROSITE" id="PS00132">
    <property type="entry name" value="CARBOXYPEPT_ZN_1"/>
    <property type="match status" value="1"/>
</dbReference>
<keyword evidence="4" id="KW-0964">Secreted</keyword>
<dbReference type="OMA" id="WQSHIGV"/>
<dbReference type="GO" id="GO:0005615">
    <property type="term" value="C:extracellular space"/>
    <property type="evidence" value="ECO:0007669"/>
    <property type="project" value="TreeGrafter"/>
</dbReference>
<dbReference type="AlphaFoldDB" id="T1L1W8"/>
<evidence type="ECO:0000256" key="6">
    <source>
        <dbReference type="ARBA" id="ARBA00022670"/>
    </source>
</evidence>
<keyword evidence="5" id="KW-0121">Carboxypeptidase</keyword>
<dbReference type="FunFam" id="3.40.630.10:FF:000013">
    <property type="entry name" value="carboxypeptidase N catalytic chain"/>
    <property type="match status" value="1"/>
</dbReference>
<dbReference type="EnsemblMetazoa" id="tetur32g01110.1">
    <property type="protein sequence ID" value="tetur32g01110.1"/>
    <property type="gene ID" value="tetur32g01110"/>
</dbReference>
<dbReference type="InterPro" id="IPR008969">
    <property type="entry name" value="CarboxyPept-like_regulatory"/>
</dbReference>
<reference evidence="16" key="2">
    <citation type="submission" date="2015-06" db="UniProtKB">
        <authorList>
            <consortium name="EnsemblMetazoa"/>
        </authorList>
    </citation>
    <scope>IDENTIFICATION</scope>
</reference>
<sequence length="513" mass="58247">MIPCSPCYLVVIFLCFIGCYAFPKHFVDSDKLLLASADNQFQFTQKEQSNRKPEPFTFKHHNNQELNLVLQDINKRCPDITQLYELNYRSIRGWPLTVIELSDNAGRHEFLEPEFKFVANMHGNEVLGRELLLKLADYLCEQYHKNDEIAYLLNHTRIHILPSLNPDGWDDATKNGPGQDWLYGRANAAGVDLNRDFPDLDNVAYRSGDKTDHLFNEKLIDHNMQPETKAAVEWILSNPFVLSANLHGGSLVANYPYDETPDGSARRYAPSPDDDTFRHLAQVYARNHKSMASPTRPKCEPDEEDFGKQGGITNGAAWYSVTGGMQDFNYLGSNDYEITLELGCEKYPSPDSLPKEWEDNKAALIEYIWQSHIGVKGVIKDSRTGEAIQGAHIKVKNVTSGRNQEIDHDIVSVASGEYWRLLTPGQYEISVTKDGYEPSTKLIKVVNEPHKEAQRVDFILTPSSDEFALESMASQFPYGMDRNDPQMLKYLPYIQPNGENIPSREMELESASP</sequence>
<dbReference type="PANTHER" id="PTHR11532">
    <property type="entry name" value="PROTEASE M14 CARBOXYPEPTIDASE"/>
    <property type="match status" value="1"/>
</dbReference>
<evidence type="ECO:0000256" key="3">
    <source>
        <dbReference type="ARBA" id="ARBA00005988"/>
    </source>
</evidence>
<dbReference type="CDD" id="cd11308">
    <property type="entry name" value="Peptidase_M14NE-CP-C_like"/>
    <property type="match status" value="1"/>
</dbReference>
<dbReference type="PANTHER" id="PTHR11532:SF93">
    <property type="entry name" value="CARBOXYPEPTIDASE E"/>
    <property type="match status" value="1"/>
</dbReference>
<evidence type="ECO:0000256" key="12">
    <source>
        <dbReference type="ARBA" id="ARBA00023180"/>
    </source>
</evidence>
<dbReference type="EMBL" id="CAEY01000922">
    <property type="status" value="NOT_ANNOTATED_CDS"/>
    <property type="molecule type" value="Genomic_DNA"/>
</dbReference>
<evidence type="ECO:0000256" key="8">
    <source>
        <dbReference type="ARBA" id="ARBA00022729"/>
    </source>
</evidence>
<evidence type="ECO:0000256" key="9">
    <source>
        <dbReference type="ARBA" id="ARBA00022801"/>
    </source>
</evidence>
<dbReference type="PROSITE" id="PS52035">
    <property type="entry name" value="PEPTIDASE_M14"/>
    <property type="match status" value="1"/>
</dbReference>
<keyword evidence="17" id="KW-1185">Reference proteome</keyword>
<dbReference type="GO" id="GO:0006518">
    <property type="term" value="P:peptide metabolic process"/>
    <property type="evidence" value="ECO:0007669"/>
    <property type="project" value="TreeGrafter"/>
</dbReference>
<protein>
    <recommendedName>
        <fullName evidence="15">Peptidase M14 domain-containing protein</fullName>
    </recommendedName>
</protein>
<dbReference type="InterPro" id="IPR000834">
    <property type="entry name" value="Peptidase_M14"/>
</dbReference>
<dbReference type="GO" id="GO:0016485">
    <property type="term" value="P:protein processing"/>
    <property type="evidence" value="ECO:0007669"/>
    <property type="project" value="TreeGrafter"/>
</dbReference>
<evidence type="ECO:0000256" key="11">
    <source>
        <dbReference type="ARBA" id="ARBA00023049"/>
    </source>
</evidence>
<organism evidence="16 17">
    <name type="scientific">Tetranychus urticae</name>
    <name type="common">Two-spotted spider mite</name>
    <dbReference type="NCBI Taxonomy" id="32264"/>
    <lineage>
        <taxon>Eukaryota</taxon>
        <taxon>Metazoa</taxon>
        <taxon>Ecdysozoa</taxon>
        <taxon>Arthropoda</taxon>
        <taxon>Chelicerata</taxon>
        <taxon>Arachnida</taxon>
        <taxon>Acari</taxon>
        <taxon>Acariformes</taxon>
        <taxon>Trombidiformes</taxon>
        <taxon>Prostigmata</taxon>
        <taxon>Eleutherengona</taxon>
        <taxon>Raphignathae</taxon>
        <taxon>Tetranychoidea</taxon>
        <taxon>Tetranychidae</taxon>
        <taxon>Tetranychus</taxon>
    </lineage>
</organism>
<evidence type="ECO:0000259" key="15">
    <source>
        <dbReference type="PROSITE" id="PS52035"/>
    </source>
</evidence>
<dbReference type="CDD" id="cd03858">
    <property type="entry name" value="M14_CP_N-E_like"/>
    <property type="match status" value="1"/>
</dbReference>
<dbReference type="KEGG" id="tut:107369460"/>
<keyword evidence="8 14" id="KW-0732">Signal</keyword>
<dbReference type="OrthoDB" id="10249045at2759"/>
<evidence type="ECO:0000256" key="14">
    <source>
        <dbReference type="SAM" id="SignalP"/>
    </source>
</evidence>
<dbReference type="FunFam" id="2.60.40.1120:FF:000019">
    <property type="entry name" value="Carboxypeptidase D"/>
    <property type="match status" value="1"/>
</dbReference>
<dbReference type="HOGENOM" id="CLU_006722_1_3_1"/>
<dbReference type="Gene3D" id="3.40.630.10">
    <property type="entry name" value="Zn peptidases"/>
    <property type="match status" value="1"/>
</dbReference>
<feature type="domain" description="Peptidase M14" evidence="15">
    <location>
        <begin position="59"/>
        <end position="371"/>
    </location>
</feature>
<dbReference type="InterPro" id="IPR057246">
    <property type="entry name" value="CARBOXYPEPT_ZN_1"/>
</dbReference>
<evidence type="ECO:0000313" key="16">
    <source>
        <dbReference type="EnsemblMetazoa" id="tetur32g01110.1"/>
    </source>
</evidence>
<evidence type="ECO:0000256" key="10">
    <source>
        <dbReference type="ARBA" id="ARBA00022833"/>
    </source>
</evidence>
<comment type="cofactor">
    <cofactor evidence="1">
        <name>Zn(2+)</name>
        <dbReference type="ChEBI" id="CHEBI:29105"/>
    </cofactor>
</comment>
<keyword evidence="12" id="KW-0325">Glycoprotein</keyword>
<dbReference type="SMART" id="SM00631">
    <property type="entry name" value="Zn_pept"/>
    <property type="match status" value="1"/>
</dbReference>
<dbReference type="Proteomes" id="UP000015104">
    <property type="component" value="Unassembled WGS sequence"/>
</dbReference>
<dbReference type="SUPFAM" id="SSF49464">
    <property type="entry name" value="Carboxypeptidase regulatory domain-like"/>
    <property type="match status" value="1"/>
</dbReference>
<dbReference type="Pfam" id="PF13620">
    <property type="entry name" value="CarboxypepD_reg"/>
    <property type="match status" value="1"/>
</dbReference>
<dbReference type="STRING" id="32264.T1L1W8"/>
<comment type="subcellular location">
    <subcellularLocation>
        <location evidence="2">Secreted</location>
    </subcellularLocation>
</comment>
<dbReference type="GO" id="GO:0004181">
    <property type="term" value="F:metallocarboxypeptidase activity"/>
    <property type="evidence" value="ECO:0007669"/>
    <property type="project" value="InterPro"/>
</dbReference>
<keyword evidence="7" id="KW-0479">Metal-binding</keyword>
<evidence type="ECO:0000256" key="13">
    <source>
        <dbReference type="PROSITE-ProRule" id="PRU01379"/>
    </source>
</evidence>
<gene>
    <name evidence="16" type="primary">107369460</name>
</gene>
<dbReference type="InterPro" id="IPR057247">
    <property type="entry name" value="CARBOXYPEPT_ZN_2"/>
</dbReference>
<keyword evidence="10" id="KW-0862">Zinc</keyword>
<feature type="signal peptide" evidence="14">
    <location>
        <begin position="1"/>
        <end position="21"/>
    </location>
</feature>
<evidence type="ECO:0000256" key="4">
    <source>
        <dbReference type="ARBA" id="ARBA00022525"/>
    </source>
</evidence>
<keyword evidence="6" id="KW-0645">Protease</keyword>
<keyword evidence="11" id="KW-0482">Metalloprotease</keyword>
<evidence type="ECO:0000256" key="7">
    <source>
        <dbReference type="ARBA" id="ARBA00022723"/>
    </source>
</evidence>
<reference evidence="17" key="1">
    <citation type="submission" date="2011-08" db="EMBL/GenBank/DDBJ databases">
        <authorList>
            <person name="Rombauts S."/>
        </authorList>
    </citation>
    <scope>NUCLEOTIDE SEQUENCE</scope>
    <source>
        <strain evidence="17">London</strain>
    </source>
</reference>
<accession>T1L1W8</accession>
<dbReference type="PRINTS" id="PR00765">
    <property type="entry name" value="CRBOXYPTASEA"/>
</dbReference>
<evidence type="ECO:0000256" key="2">
    <source>
        <dbReference type="ARBA" id="ARBA00004613"/>
    </source>
</evidence>
<feature type="chain" id="PRO_5004582114" description="Peptidase M14 domain-containing protein" evidence="14">
    <location>
        <begin position="22"/>
        <end position="513"/>
    </location>
</feature>
<dbReference type="eggNOG" id="KOG2649">
    <property type="taxonomic scope" value="Eukaryota"/>
</dbReference>
<name>T1L1W8_TETUR</name>
<feature type="active site" description="Proton donor/acceptor" evidence="13">
    <location>
        <position position="341"/>
    </location>
</feature>
<dbReference type="Gene3D" id="2.60.40.1120">
    <property type="entry name" value="Carboxypeptidase-like, regulatory domain"/>
    <property type="match status" value="1"/>
</dbReference>
<dbReference type="InterPro" id="IPR050753">
    <property type="entry name" value="Peptidase_M14_domain"/>
</dbReference>
<dbReference type="GO" id="GO:0008270">
    <property type="term" value="F:zinc ion binding"/>
    <property type="evidence" value="ECO:0007669"/>
    <property type="project" value="InterPro"/>
</dbReference>
<dbReference type="Pfam" id="PF00246">
    <property type="entry name" value="Peptidase_M14"/>
    <property type="match status" value="1"/>
</dbReference>
<keyword evidence="9" id="KW-0378">Hydrolase</keyword>
<evidence type="ECO:0000256" key="1">
    <source>
        <dbReference type="ARBA" id="ARBA00001947"/>
    </source>
</evidence>
<evidence type="ECO:0000313" key="17">
    <source>
        <dbReference type="Proteomes" id="UP000015104"/>
    </source>
</evidence>
<proteinExistence type="inferred from homology"/>
<evidence type="ECO:0000256" key="5">
    <source>
        <dbReference type="ARBA" id="ARBA00022645"/>
    </source>
</evidence>